<dbReference type="Gene3D" id="3.30.950.10">
    <property type="entry name" value="Methyltransferase, Cobalt-precorrin-4 Transmethylase, Domain 2"/>
    <property type="match status" value="1"/>
</dbReference>
<dbReference type="InterPro" id="IPR014777">
    <property type="entry name" value="4pyrrole_Mease_sub1"/>
</dbReference>
<dbReference type="InterPro" id="IPR000878">
    <property type="entry name" value="4pyrrol_Mease"/>
</dbReference>
<dbReference type="InterPro" id="IPR051810">
    <property type="entry name" value="Precorrin_MeTrfase"/>
</dbReference>
<dbReference type="CDD" id="cd11646">
    <property type="entry name" value="Precorrin_3B_C17_MT"/>
    <property type="match status" value="1"/>
</dbReference>
<sequence length="353" mass="39245">MISVIGIGPSSEDITIKAINAIKAADVIITYKSYIKNIEDLTIGKEVILKGMGDEIKRAELAIKMSQEGKKVALVSSGDPGVFGMGNVLFQIISKYSDVDVEVIPGVTAATFSAGKLGAPLHDFAVISFSDILTPLSEIKRKVRAACKADFVMAIYNPLSKTRTKPFEESIKIMLETKKPETLVGIVKSKDFGVDVSITTLDKLSEIEINMSTTLIIGNSMTYIQDGYMITPRGYKVSYPIHPLSREFYENYLEGNINVGPNRDCEYYPCHKNHQSCTFCYCPFYPCGEGSTGGKWIKDKGVWGCEDCEWIHNDDTVKCIQTKLPDILEEVGDLKNKKKELLKLRRECIFSTK</sequence>
<dbReference type="Gene3D" id="3.40.1010.10">
    <property type="entry name" value="Cobalt-precorrin-4 Transmethylase, Domain 1"/>
    <property type="match status" value="1"/>
</dbReference>
<feature type="domain" description="Tetrapyrrole methylase" evidence="6">
    <location>
        <begin position="1"/>
        <end position="188"/>
    </location>
</feature>
<evidence type="ECO:0000259" key="7">
    <source>
        <dbReference type="Pfam" id="PF04071"/>
    </source>
</evidence>
<dbReference type="InterPro" id="IPR006363">
    <property type="entry name" value="Cbl_synth_CobJ/CibH_dom"/>
</dbReference>
<dbReference type="InterPro" id="IPR007212">
    <property type="entry name" value="Zf-like"/>
</dbReference>
<organism evidence="8 9">
    <name type="scientific">Methanobacterium spitsbergense</name>
    <dbReference type="NCBI Taxonomy" id="2874285"/>
    <lineage>
        <taxon>Archaea</taxon>
        <taxon>Methanobacteriati</taxon>
        <taxon>Methanobacteriota</taxon>
        <taxon>Methanomada group</taxon>
        <taxon>Methanobacteria</taxon>
        <taxon>Methanobacteriales</taxon>
        <taxon>Methanobacteriaceae</taxon>
        <taxon>Methanobacterium</taxon>
    </lineage>
</organism>
<comment type="caution">
    <text evidence="8">The sequence shown here is derived from an EMBL/GenBank/DDBJ whole genome shotgun (WGS) entry which is preliminary data.</text>
</comment>
<dbReference type="EMBL" id="JAIOUQ010000003">
    <property type="protein sequence ID" value="MBZ2165049.1"/>
    <property type="molecule type" value="Genomic_DNA"/>
</dbReference>
<proteinExistence type="predicted"/>
<keyword evidence="2" id="KW-0169">Cobalamin biosynthesis</keyword>
<feature type="domain" description="Cysteine-rich small" evidence="7">
    <location>
        <begin position="258"/>
        <end position="331"/>
    </location>
</feature>
<dbReference type="PANTHER" id="PTHR47036">
    <property type="entry name" value="COBALT-FACTOR III C(17)-METHYLTRANSFERASE-RELATED"/>
    <property type="match status" value="1"/>
</dbReference>
<evidence type="ECO:0000259" key="6">
    <source>
        <dbReference type="Pfam" id="PF00590"/>
    </source>
</evidence>
<dbReference type="SUPFAM" id="SSF53790">
    <property type="entry name" value="Tetrapyrrole methylase"/>
    <property type="match status" value="1"/>
</dbReference>
<dbReference type="EC" id="2.1.1.131" evidence="8"/>
<keyword evidence="5" id="KW-0949">S-adenosyl-L-methionine</keyword>
<dbReference type="InterPro" id="IPR014776">
    <property type="entry name" value="4pyrrole_Mease_sub2"/>
</dbReference>
<dbReference type="Pfam" id="PF04071">
    <property type="entry name" value="zf-like"/>
    <property type="match status" value="1"/>
</dbReference>
<dbReference type="Pfam" id="PF00590">
    <property type="entry name" value="TP_methylase"/>
    <property type="match status" value="1"/>
</dbReference>
<comment type="pathway">
    <text evidence="1">Cofactor biosynthesis; adenosylcobalamin biosynthesis.</text>
</comment>
<protein>
    <submittedName>
        <fullName evidence="8">Precorrin-3B C(17)-methyltransferase</fullName>
        <ecNumber evidence="8">2.1.1.131</ecNumber>
    </submittedName>
</protein>
<evidence type="ECO:0000256" key="1">
    <source>
        <dbReference type="ARBA" id="ARBA00004953"/>
    </source>
</evidence>
<dbReference type="GO" id="GO:0009236">
    <property type="term" value="P:cobalamin biosynthetic process"/>
    <property type="evidence" value="ECO:0007669"/>
    <property type="project" value="UniProtKB-KW"/>
</dbReference>
<evidence type="ECO:0000313" key="8">
    <source>
        <dbReference type="EMBL" id="MBZ2165049.1"/>
    </source>
</evidence>
<evidence type="ECO:0000256" key="4">
    <source>
        <dbReference type="ARBA" id="ARBA00022679"/>
    </source>
</evidence>
<dbReference type="InterPro" id="IPR035996">
    <property type="entry name" value="4pyrrol_Methylase_sf"/>
</dbReference>
<evidence type="ECO:0000256" key="5">
    <source>
        <dbReference type="ARBA" id="ARBA00022691"/>
    </source>
</evidence>
<reference evidence="9" key="1">
    <citation type="journal article" date="2022" name="Microbiol. Resour. Announc.">
        <title>Draft Genome Sequence of a Methanogenic Archaeon from West Spitsbergen Permafrost.</title>
        <authorList>
            <person name="Trubitsyn V."/>
            <person name="Rivkina E."/>
            <person name="Shcherbakova V."/>
        </authorList>
    </citation>
    <scope>NUCLEOTIDE SEQUENCE [LARGE SCALE GENOMIC DNA]</scope>
    <source>
        <strain evidence="9">VT</strain>
    </source>
</reference>
<accession>A0A8T5UWJ2</accession>
<dbReference type="Proteomes" id="UP000825933">
    <property type="component" value="Unassembled WGS sequence"/>
</dbReference>
<dbReference type="PANTHER" id="PTHR47036:SF1">
    <property type="entry name" value="COBALT-FACTOR III C(17)-METHYLTRANSFERASE-RELATED"/>
    <property type="match status" value="1"/>
</dbReference>
<evidence type="ECO:0000313" key="9">
    <source>
        <dbReference type="Proteomes" id="UP000825933"/>
    </source>
</evidence>
<dbReference type="AlphaFoldDB" id="A0A8T5UWJ2"/>
<dbReference type="GO" id="GO:0032259">
    <property type="term" value="P:methylation"/>
    <property type="evidence" value="ECO:0007669"/>
    <property type="project" value="UniProtKB-KW"/>
</dbReference>
<keyword evidence="9" id="KW-1185">Reference proteome</keyword>
<name>A0A8T5UWJ2_9EURY</name>
<dbReference type="GO" id="GO:0030789">
    <property type="term" value="F:precorrin-3B C17-methyltransferase activity"/>
    <property type="evidence" value="ECO:0007669"/>
    <property type="project" value="UniProtKB-EC"/>
</dbReference>
<evidence type="ECO:0000256" key="2">
    <source>
        <dbReference type="ARBA" id="ARBA00022573"/>
    </source>
</evidence>
<gene>
    <name evidence="8" type="primary">cobJ</name>
    <name evidence="8" type="ORF">K8N75_03190</name>
</gene>
<dbReference type="RefSeq" id="WP_223790680.1">
    <property type="nucleotide sequence ID" value="NZ_JAIOUQ010000003.1"/>
</dbReference>
<dbReference type="NCBIfam" id="TIGR01466">
    <property type="entry name" value="cobJ_cbiH"/>
    <property type="match status" value="1"/>
</dbReference>
<evidence type="ECO:0000256" key="3">
    <source>
        <dbReference type="ARBA" id="ARBA00022603"/>
    </source>
</evidence>
<keyword evidence="3 8" id="KW-0489">Methyltransferase</keyword>
<keyword evidence="4 8" id="KW-0808">Transferase</keyword>